<dbReference type="Proteomes" id="UP000000305">
    <property type="component" value="Unassembled WGS sequence"/>
</dbReference>
<feature type="compositionally biased region" description="Acidic residues" evidence="1">
    <location>
        <begin position="145"/>
        <end position="159"/>
    </location>
</feature>
<feature type="compositionally biased region" description="Basic residues" evidence="1">
    <location>
        <begin position="218"/>
        <end position="230"/>
    </location>
</feature>
<name>E9GSS7_DAPPU</name>
<organism evidence="2 3">
    <name type="scientific">Daphnia pulex</name>
    <name type="common">Water flea</name>
    <dbReference type="NCBI Taxonomy" id="6669"/>
    <lineage>
        <taxon>Eukaryota</taxon>
        <taxon>Metazoa</taxon>
        <taxon>Ecdysozoa</taxon>
        <taxon>Arthropoda</taxon>
        <taxon>Crustacea</taxon>
        <taxon>Branchiopoda</taxon>
        <taxon>Diplostraca</taxon>
        <taxon>Cladocera</taxon>
        <taxon>Anomopoda</taxon>
        <taxon>Daphniidae</taxon>
        <taxon>Daphnia</taxon>
    </lineage>
</organism>
<protein>
    <submittedName>
        <fullName evidence="2">Uncharacterized protein</fullName>
    </submittedName>
</protein>
<reference evidence="2 3" key="1">
    <citation type="journal article" date="2011" name="Science">
        <title>The ecoresponsive genome of Daphnia pulex.</title>
        <authorList>
            <person name="Colbourne J.K."/>
            <person name="Pfrender M.E."/>
            <person name="Gilbert D."/>
            <person name="Thomas W.K."/>
            <person name="Tucker A."/>
            <person name="Oakley T.H."/>
            <person name="Tokishita S."/>
            <person name="Aerts A."/>
            <person name="Arnold G.J."/>
            <person name="Basu M.K."/>
            <person name="Bauer D.J."/>
            <person name="Caceres C.E."/>
            <person name="Carmel L."/>
            <person name="Casola C."/>
            <person name="Choi J.H."/>
            <person name="Detter J.C."/>
            <person name="Dong Q."/>
            <person name="Dusheyko S."/>
            <person name="Eads B.D."/>
            <person name="Frohlich T."/>
            <person name="Geiler-Samerotte K.A."/>
            <person name="Gerlach D."/>
            <person name="Hatcher P."/>
            <person name="Jogdeo S."/>
            <person name="Krijgsveld J."/>
            <person name="Kriventseva E.V."/>
            <person name="Kultz D."/>
            <person name="Laforsch C."/>
            <person name="Lindquist E."/>
            <person name="Lopez J."/>
            <person name="Manak J.R."/>
            <person name="Muller J."/>
            <person name="Pangilinan J."/>
            <person name="Patwardhan R.P."/>
            <person name="Pitluck S."/>
            <person name="Pritham E.J."/>
            <person name="Rechtsteiner A."/>
            <person name="Rho M."/>
            <person name="Rogozin I.B."/>
            <person name="Sakarya O."/>
            <person name="Salamov A."/>
            <person name="Schaack S."/>
            <person name="Shapiro H."/>
            <person name="Shiga Y."/>
            <person name="Skalitzky C."/>
            <person name="Smith Z."/>
            <person name="Souvorov A."/>
            <person name="Sung W."/>
            <person name="Tang Z."/>
            <person name="Tsuchiya D."/>
            <person name="Tu H."/>
            <person name="Vos H."/>
            <person name="Wang M."/>
            <person name="Wolf Y.I."/>
            <person name="Yamagata H."/>
            <person name="Yamada T."/>
            <person name="Ye Y."/>
            <person name="Shaw J.R."/>
            <person name="Andrews J."/>
            <person name="Crease T.J."/>
            <person name="Tang H."/>
            <person name="Lucas S.M."/>
            <person name="Robertson H.M."/>
            <person name="Bork P."/>
            <person name="Koonin E.V."/>
            <person name="Zdobnov E.M."/>
            <person name="Grigoriev I.V."/>
            <person name="Lynch M."/>
            <person name="Boore J.L."/>
        </authorList>
    </citation>
    <scope>NUCLEOTIDE SEQUENCE [LARGE SCALE GENOMIC DNA]</scope>
</reference>
<evidence type="ECO:0000256" key="1">
    <source>
        <dbReference type="SAM" id="MobiDB-lite"/>
    </source>
</evidence>
<evidence type="ECO:0000313" key="3">
    <source>
        <dbReference type="Proteomes" id="UP000000305"/>
    </source>
</evidence>
<dbReference type="KEGG" id="dpx:DAPPUDRAFT_106113"/>
<gene>
    <name evidence="2" type="ORF">DAPPUDRAFT_106113</name>
</gene>
<dbReference type="HOGENOM" id="CLU_872278_0_0_1"/>
<evidence type="ECO:0000313" key="2">
    <source>
        <dbReference type="EMBL" id="EFX77480.1"/>
    </source>
</evidence>
<proteinExistence type="predicted"/>
<feature type="compositionally biased region" description="Basic and acidic residues" evidence="1">
    <location>
        <begin position="75"/>
        <end position="144"/>
    </location>
</feature>
<feature type="region of interest" description="Disordered" evidence="1">
    <location>
        <begin position="194"/>
        <end position="243"/>
    </location>
</feature>
<dbReference type="InParanoid" id="E9GSS7"/>
<dbReference type="AlphaFoldDB" id="E9GSS7"/>
<dbReference type="EMBL" id="GL732562">
    <property type="protein sequence ID" value="EFX77480.1"/>
    <property type="molecule type" value="Genomic_DNA"/>
</dbReference>
<accession>E9GSS7</accession>
<feature type="compositionally biased region" description="Basic residues" evidence="1">
    <location>
        <begin position="201"/>
        <end position="210"/>
    </location>
</feature>
<keyword evidence="3" id="KW-1185">Reference proteome</keyword>
<sequence>MSSSNSFTVKLGYALLEFKFPCGGSIVKQVPEQLKLQFETGKVTARAWEHFCIAKEEFMRKQAICGEPTPLSGHEATERTETEHGEETEQADREGFDKEGGRKKVETERLERERLEREKLESERVERELADREWEEQERTQREWDENEPAPIESDEEDEVMPPKTIVIDSDSSDVLSCSRTGAASRVFVSGGTISVLPKQPPKKRLKRKQKDQLVPPVKKKSSSVKKAKHVTSSESENRFEDKVERRMKNEGHYSRSAMDCSVKWRNMKRVYLQLCVPGTDPKERLRWPYTESLEKLLKNNPTVTLEHVTDVVDSVKKG</sequence>
<feature type="region of interest" description="Disordered" evidence="1">
    <location>
        <begin position="65"/>
        <end position="159"/>
    </location>
</feature>